<evidence type="ECO:0000313" key="4">
    <source>
        <dbReference type="Proteomes" id="UP000195489"/>
    </source>
</evidence>
<proteinExistence type="predicted"/>
<protein>
    <submittedName>
        <fullName evidence="3">CG2-related protein, putative</fullName>
    </submittedName>
</protein>
<dbReference type="AlphaFoldDB" id="A0A1D3S4Q1"/>
<feature type="region of interest" description="Disordered" evidence="1">
    <location>
        <begin position="543"/>
        <end position="588"/>
    </location>
</feature>
<accession>A0A1D3S4Q1</accession>
<dbReference type="Pfam" id="PF00646">
    <property type="entry name" value="F-box"/>
    <property type="match status" value="1"/>
</dbReference>
<organism evidence="3 4">
    <name type="scientific">Plasmodium chabaudi chabaudi</name>
    <dbReference type="NCBI Taxonomy" id="31271"/>
    <lineage>
        <taxon>Eukaryota</taxon>
        <taxon>Sar</taxon>
        <taxon>Alveolata</taxon>
        <taxon>Apicomplexa</taxon>
        <taxon>Aconoidasida</taxon>
        <taxon>Haemosporida</taxon>
        <taxon>Plasmodiidae</taxon>
        <taxon>Plasmodium</taxon>
        <taxon>Plasmodium (Vinckeia)</taxon>
    </lineage>
</organism>
<evidence type="ECO:0000259" key="2">
    <source>
        <dbReference type="PROSITE" id="PS50181"/>
    </source>
</evidence>
<sequence>MNDENKICLVNFSNDVFYNIIKYLTINEALKLRLVSKRFYEYFKDEKAYTFNSCISLNNYIKFVRFVNPDKLSIFFLSLLNDEKKVYSNPLFAKGNSNFGINRKQLIECDKSFLKKIILKGEFLRNTNFYDISILISSHANTLEELCIHGLNDVNCPLFIYYNYSILFEFLSKEILINNLPLKLVTKHDLENIQDRILELSRQNGIENVNQNESDINKVDENFQTNSANKTKHHLLYEHISVVYNCNKKCVEKIKNYKQKININNYITNLNALKVLNLTGIQSYDMIEMFIPIRMPFLNTLNISCYDYFFYFYHMAISVFLYGKGEEIFTQYANFKSTQNWPNKYTECEKKNKSLDRHTCKNFEKSNKKKCEKQNDTIYNDKELYELLKDIDDSLIETHKMLSTFQKKYEQDAIYSYEQNIKNNEKKIFFTPAYKDNIYMNNINNPVYYADGSYINYDSDINNKEGNKYVTKSSTICEDKYEHSNKTNYKNLENYHKILRHTKSDSTVYGSCESIISVNSFYSIPSNENFSSNSTCLRDTASENTAYDEKKKKKKKKNENTAYDEKKKKKKKNNNINRNLNEQNLHTQKEKIKNLKRGGYMWLIENSKYKKNVSIEILYLFKNIIEKEEKKSRKNIISLLYNLKLEHFSLFNYSLSSPFLWLLLLIKNENLKTLCILDLCLPHLLSALTFLEAFLKQNLFNFQGMMRRRRKRLGSIYFKFNDEDEIRFVNQTYSTIINELNKSNSPSNKTKKNKILHIVIYVYNNRKENKQFIKHIRKISRSLWRCNYIVHYTIQYYKYKYFNKYFEIDNLYRDYILNILMSNHRFNQSVANQDCSSIVQK</sequence>
<dbReference type="EMBL" id="LT608166">
    <property type="protein sequence ID" value="SCN63430.1"/>
    <property type="molecule type" value="Genomic_DNA"/>
</dbReference>
<evidence type="ECO:0000313" key="3">
    <source>
        <dbReference type="EMBL" id="SCN63430.1"/>
    </source>
</evidence>
<evidence type="ECO:0000256" key="1">
    <source>
        <dbReference type="SAM" id="MobiDB-lite"/>
    </source>
</evidence>
<feature type="domain" description="F-box" evidence="2">
    <location>
        <begin position="6"/>
        <end position="52"/>
    </location>
</feature>
<dbReference type="Proteomes" id="UP000195489">
    <property type="component" value="Chromosome 14"/>
</dbReference>
<dbReference type="PROSITE" id="PS50181">
    <property type="entry name" value="FBOX"/>
    <property type="match status" value="1"/>
</dbReference>
<name>A0A1D3S4Q1_PLACU</name>
<reference evidence="3 4" key="1">
    <citation type="submission" date="2016-08" db="EMBL/GenBank/DDBJ databases">
        <authorList>
            <consortium name="Pathogen Informatics"/>
        </authorList>
    </citation>
    <scope>NUCLEOTIDE SEQUENCE [LARGE SCALE GENOMIC DNA]</scope>
    <source>
        <strain evidence="3 4">CB</strain>
    </source>
</reference>
<feature type="compositionally biased region" description="Low complexity" evidence="1">
    <location>
        <begin position="574"/>
        <end position="584"/>
    </location>
</feature>
<dbReference type="InterPro" id="IPR001810">
    <property type="entry name" value="F-box_dom"/>
</dbReference>
<gene>
    <name evidence="3" type="ORF">PCHCB_000471300</name>
</gene>